<evidence type="ECO:0000256" key="3">
    <source>
        <dbReference type="ARBA" id="ARBA00022729"/>
    </source>
</evidence>
<comment type="caution">
    <text evidence="8">The sequence shown here is derived from an EMBL/GenBank/DDBJ whole genome shotgun (WGS) entry which is preliminary data.</text>
</comment>
<dbReference type="SUPFAM" id="SSF48452">
    <property type="entry name" value="TPR-like"/>
    <property type="match status" value="1"/>
</dbReference>
<sequence>MRMITQYILPVLFFTMLLSCEKLVEIDPPIDSITTSEVFISENQAKQAMAGLYTLMMNGKTGNGHVTSSRLTLMASLSSDDLDCFNAQTNSYFPFNANRLTRESISSDAIWTGLYEIIFTANSVIEGIRASTAAAFPEKSKTKMIAECRFVRAFCFFYLTNFFGNVPMVTTTDFNETRRLPAASKTELYKQMTDDLLFARDNLPPVNQNSSGERIYPDKWAATALLARVYLFLEEYPNAWEQANAVILNTTQFTLEPAPENVFLVNSREAIWQLKQNTSSHNGTATYEGEQFIPGSGLAGIPFSDIYYNLPDNLLNAFEPDDKRKTDWTAPAAPNPQNVPGQFYFPHKYKTGGYNKVIGGMPTEFYMVLRLAEQFLIRAEAAAHGAGSLTDAIGDLNSIRHRAGLSDLPDDLDQAQVLAAVAQERRMELFCEWGHRWFDLKRTSKASAVLSLIPVKQPWQGDHQLLYPIPAREIEFNPSLQQNPGY</sequence>
<reference evidence="8 9" key="1">
    <citation type="submission" date="2019-02" db="EMBL/GenBank/DDBJ databases">
        <title>Genomic Encyclopedia of Type Strains, Phase IV (KMG-IV): sequencing the most valuable type-strain genomes for metagenomic binning, comparative biology and taxonomic classification.</title>
        <authorList>
            <person name="Goeker M."/>
        </authorList>
    </citation>
    <scope>NUCLEOTIDE SEQUENCE [LARGE SCALE GENOMIC DNA]</scope>
    <source>
        <strain evidence="8 9">DSM 18116</strain>
    </source>
</reference>
<evidence type="ECO:0000256" key="1">
    <source>
        <dbReference type="ARBA" id="ARBA00004442"/>
    </source>
</evidence>
<keyword evidence="3" id="KW-0732">Signal</keyword>
<dbReference type="InterPro" id="IPR012944">
    <property type="entry name" value="SusD_RagB_dom"/>
</dbReference>
<evidence type="ECO:0000259" key="7">
    <source>
        <dbReference type="Pfam" id="PF14322"/>
    </source>
</evidence>
<dbReference type="Pfam" id="PF07980">
    <property type="entry name" value="SusD_RagB"/>
    <property type="match status" value="1"/>
</dbReference>
<dbReference type="OrthoDB" id="625727at2"/>
<proteinExistence type="inferred from homology"/>
<evidence type="ECO:0000256" key="2">
    <source>
        <dbReference type="ARBA" id="ARBA00006275"/>
    </source>
</evidence>
<protein>
    <submittedName>
        <fullName evidence="8">Putative outer membrane starch-binding protein</fullName>
    </submittedName>
</protein>
<dbReference type="AlphaFoldDB" id="A0A4V2F1P4"/>
<dbReference type="InterPro" id="IPR011990">
    <property type="entry name" value="TPR-like_helical_dom_sf"/>
</dbReference>
<dbReference type="RefSeq" id="WP_130538948.1">
    <property type="nucleotide sequence ID" value="NZ_CP042431.1"/>
</dbReference>
<dbReference type="InterPro" id="IPR033985">
    <property type="entry name" value="SusD-like_N"/>
</dbReference>
<accession>A0A4V2F1P4</accession>
<dbReference type="GO" id="GO:0009279">
    <property type="term" value="C:cell outer membrane"/>
    <property type="evidence" value="ECO:0007669"/>
    <property type="project" value="UniProtKB-SubCell"/>
</dbReference>
<dbReference type="Proteomes" id="UP000293874">
    <property type="component" value="Unassembled WGS sequence"/>
</dbReference>
<dbReference type="CDD" id="cd08977">
    <property type="entry name" value="SusD"/>
    <property type="match status" value="1"/>
</dbReference>
<feature type="domain" description="SusD-like N-terminal" evidence="7">
    <location>
        <begin position="95"/>
        <end position="231"/>
    </location>
</feature>
<evidence type="ECO:0000259" key="6">
    <source>
        <dbReference type="Pfam" id="PF07980"/>
    </source>
</evidence>
<gene>
    <name evidence="8" type="ORF">EV199_0334</name>
</gene>
<dbReference type="Pfam" id="PF14322">
    <property type="entry name" value="SusD-like_3"/>
    <property type="match status" value="1"/>
</dbReference>
<evidence type="ECO:0000256" key="4">
    <source>
        <dbReference type="ARBA" id="ARBA00023136"/>
    </source>
</evidence>
<comment type="similarity">
    <text evidence="2">Belongs to the SusD family.</text>
</comment>
<feature type="domain" description="RagB/SusD" evidence="6">
    <location>
        <begin position="316"/>
        <end position="486"/>
    </location>
</feature>
<keyword evidence="5" id="KW-0998">Cell outer membrane</keyword>
<evidence type="ECO:0000313" key="9">
    <source>
        <dbReference type="Proteomes" id="UP000293874"/>
    </source>
</evidence>
<keyword evidence="9" id="KW-1185">Reference proteome</keyword>
<dbReference type="EMBL" id="SGXA01000001">
    <property type="protein sequence ID" value="RZS74486.1"/>
    <property type="molecule type" value="Genomic_DNA"/>
</dbReference>
<evidence type="ECO:0000256" key="5">
    <source>
        <dbReference type="ARBA" id="ARBA00023237"/>
    </source>
</evidence>
<evidence type="ECO:0000313" key="8">
    <source>
        <dbReference type="EMBL" id="RZS74486.1"/>
    </source>
</evidence>
<organism evidence="8 9">
    <name type="scientific">Pseudobacter ginsenosidimutans</name>
    <dbReference type="NCBI Taxonomy" id="661488"/>
    <lineage>
        <taxon>Bacteria</taxon>
        <taxon>Pseudomonadati</taxon>
        <taxon>Bacteroidota</taxon>
        <taxon>Chitinophagia</taxon>
        <taxon>Chitinophagales</taxon>
        <taxon>Chitinophagaceae</taxon>
        <taxon>Pseudobacter</taxon>
    </lineage>
</organism>
<comment type="subcellular location">
    <subcellularLocation>
        <location evidence="1">Cell outer membrane</location>
    </subcellularLocation>
</comment>
<keyword evidence="4" id="KW-0472">Membrane</keyword>
<dbReference type="PROSITE" id="PS51257">
    <property type="entry name" value="PROKAR_LIPOPROTEIN"/>
    <property type="match status" value="1"/>
</dbReference>
<name>A0A4V2F1P4_9BACT</name>
<dbReference type="Gene3D" id="1.25.40.390">
    <property type="match status" value="1"/>
</dbReference>